<feature type="region of interest" description="Disordered" evidence="2">
    <location>
        <begin position="495"/>
        <end position="525"/>
    </location>
</feature>
<feature type="region of interest" description="Disordered" evidence="2">
    <location>
        <begin position="738"/>
        <end position="780"/>
    </location>
</feature>
<keyword evidence="1" id="KW-0175">Coiled coil</keyword>
<protein>
    <submittedName>
        <fullName evidence="3">Unnamed protein product</fullName>
    </submittedName>
</protein>
<dbReference type="OrthoDB" id="165427at2759"/>
<sequence length="780" mass="89044">MSGNQGTVDVDADGDALYHVRLIQKWPPPLTSPPLDKTVLSSFYGLQLELRGTTKDLDDPQSPITLFNDGQTVSKTGAIKKAIAAPLHFGSSPPSTALLAPLEAIVAPFEIIIRDKVSVQATGDSIQSATMDDDARSALQQMTSVQAGNSLLEINGDRFLAINGDRFLADASVTGADIYRRLWIVASRATLATPYELTLRRHNLPQASAKIVPFARRKDVQGAQVAQLAKLAAQESALPLDIRRKKLFLVQQLDFEREHYLVAYLSDPLQELYTKVMGGCQWQAYEFDKTIWYFHAPTTRLYAQHPLRSHPEARELIERVQQQVQQAVRRLQRRTRSWQRRKRLMNVVQAEIKRREEEKKKINTAVRRIQHRIRVFQRRKRFLAIIEAEKRRLKKLQREQQLAEERRQGELRDEEHRFMESMKQERERLLQELSELKLELQQLRLLKETKLPVQSETQTTARHDEDGAIEQSRKEEQLRVQQRLDNLELELQKRKQVKPVVESETQTSSRNSESDATQQLKHEAQQQAQQTIKELQLQLRYQNAKQVVESVTQTSGRLGNALRDEGVDTGDDLEWQRYLTLLRVAVKKKKASPKSRHTQTECFDGEATLLASSMLRAPQNAVSFSPSSRKFTGEWKGFPSWQRNSNNSGSSSNYSSTSSLLTLKSSVGQLDELDAMSPPTRTFESFFAPGLVMTHDQPPPPLVEHPWRQDSTFLPLKSSRKLLEITPIYQPLHEFEDPIRPVRTNGNSSPLIVTPASSPTNPTKLPYITRRRKEFTGPSS</sequence>
<feature type="compositionally biased region" description="Basic and acidic residues" evidence="2">
    <location>
        <begin position="461"/>
        <end position="477"/>
    </location>
</feature>
<feature type="coiled-coil region" evidence="1">
    <location>
        <begin position="310"/>
        <end position="446"/>
    </location>
</feature>
<evidence type="ECO:0000256" key="2">
    <source>
        <dbReference type="SAM" id="MobiDB-lite"/>
    </source>
</evidence>
<keyword evidence="4" id="KW-1185">Reference proteome</keyword>
<evidence type="ECO:0000313" key="4">
    <source>
        <dbReference type="Proteomes" id="UP001165083"/>
    </source>
</evidence>
<name>A0A9W6WZV7_9STRA</name>
<evidence type="ECO:0000313" key="3">
    <source>
        <dbReference type="EMBL" id="GMF23808.1"/>
    </source>
</evidence>
<gene>
    <name evidence="3" type="ORF">Plil01_000966500</name>
</gene>
<organism evidence="3 4">
    <name type="scientific">Phytophthora lilii</name>
    <dbReference type="NCBI Taxonomy" id="2077276"/>
    <lineage>
        <taxon>Eukaryota</taxon>
        <taxon>Sar</taxon>
        <taxon>Stramenopiles</taxon>
        <taxon>Oomycota</taxon>
        <taxon>Peronosporomycetes</taxon>
        <taxon>Peronosporales</taxon>
        <taxon>Peronosporaceae</taxon>
        <taxon>Phytophthora</taxon>
    </lineage>
</organism>
<feature type="compositionally biased region" description="Polar residues" evidence="2">
    <location>
        <begin position="503"/>
        <end position="515"/>
    </location>
</feature>
<feature type="compositionally biased region" description="Polar residues" evidence="2">
    <location>
        <begin position="744"/>
        <end position="763"/>
    </location>
</feature>
<dbReference type="AlphaFoldDB" id="A0A9W6WZV7"/>
<accession>A0A9W6WZV7</accession>
<proteinExistence type="predicted"/>
<dbReference type="Proteomes" id="UP001165083">
    <property type="component" value="Unassembled WGS sequence"/>
</dbReference>
<feature type="region of interest" description="Disordered" evidence="2">
    <location>
        <begin position="453"/>
        <end position="477"/>
    </location>
</feature>
<comment type="caution">
    <text evidence="3">The sequence shown here is derived from an EMBL/GenBank/DDBJ whole genome shotgun (WGS) entry which is preliminary data.</text>
</comment>
<evidence type="ECO:0000256" key="1">
    <source>
        <dbReference type="SAM" id="Coils"/>
    </source>
</evidence>
<dbReference type="EMBL" id="BSXW01000489">
    <property type="protein sequence ID" value="GMF23808.1"/>
    <property type="molecule type" value="Genomic_DNA"/>
</dbReference>
<reference evidence="3" key="1">
    <citation type="submission" date="2023-04" db="EMBL/GenBank/DDBJ databases">
        <title>Phytophthora lilii NBRC 32176.</title>
        <authorList>
            <person name="Ichikawa N."/>
            <person name="Sato H."/>
            <person name="Tonouchi N."/>
        </authorList>
    </citation>
    <scope>NUCLEOTIDE SEQUENCE</scope>
    <source>
        <strain evidence="3">NBRC 32176</strain>
    </source>
</reference>